<protein>
    <submittedName>
        <fullName evidence="2">Uncharacterized protein</fullName>
    </submittedName>
</protein>
<evidence type="ECO:0000313" key="2">
    <source>
        <dbReference type="EMBL" id="UPT92318.1"/>
    </source>
</evidence>
<evidence type="ECO:0000256" key="1">
    <source>
        <dbReference type="SAM" id="MobiDB-lite"/>
    </source>
</evidence>
<feature type="compositionally biased region" description="Gly residues" evidence="1">
    <location>
        <begin position="177"/>
        <end position="188"/>
    </location>
</feature>
<dbReference type="Proteomes" id="UP000551709">
    <property type="component" value="Plasmid pBb1S5a"/>
</dbReference>
<dbReference type="AlphaFoldDB" id="A0A8T5VQU4"/>
<geneLocation type="plasmid" evidence="2 3">
    <name>pBb1S5a</name>
</geneLocation>
<name>A0A8T5VQU4_9BRAD</name>
<evidence type="ECO:0000313" key="3">
    <source>
        <dbReference type="Proteomes" id="UP000551709"/>
    </source>
</evidence>
<feature type="region of interest" description="Disordered" evidence="1">
    <location>
        <begin position="165"/>
        <end position="188"/>
    </location>
</feature>
<reference evidence="2 3" key="1">
    <citation type="journal article" date="2017" name="Syst. Appl. Microbiol.">
        <title>Soybeans inoculated with root zone soils of Canadian native legumes harbour diverse and novel Bradyrhizobium spp. that possess agricultural potential.</title>
        <authorList>
            <person name="Bromfield E.S.P."/>
            <person name="Cloutier S."/>
            <person name="Tambong J.T."/>
            <person name="Tran Thi T.V."/>
        </authorList>
    </citation>
    <scope>NUCLEOTIDE SEQUENCE [LARGE SCALE GENOMIC DNA]</scope>
    <source>
        <strain evidence="2 3">1S5</strain>
    </source>
</reference>
<proteinExistence type="predicted"/>
<keyword evidence="2" id="KW-0614">Plasmid</keyword>
<gene>
    <name evidence="2" type="ORF">HAP41_0000048170</name>
</gene>
<organism evidence="2 3">
    <name type="scientific">Bradyrhizobium barranii subsp. apii</name>
    <dbReference type="NCBI Taxonomy" id="2819348"/>
    <lineage>
        <taxon>Bacteria</taxon>
        <taxon>Pseudomonadati</taxon>
        <taxon>Pseudomonadota</taxon>
        <taxon>Alphaproteobacteria</taxon>
        <taxon>Hyphomicrobiales</taxon>
        <taxon>Nitrobacteraceae</taxon>
        <taxon>Bradyrhizobium</taxon>
        <taxon>Bradyrhizobium barranii</taxon>
    </lineage>
</organism>
<dbReference type="RefSeq" id="WP_166107390.1">
    <property type="nucleotide sequence ID" value="NZ_CP096256.1"/>
</dbReference>
<accession>A0A8T5VQU4</accession>
<reference evidence="3" key="2">
    <citation type="journal article" date="2022" name="Int. J. Syst. Evol. Microbiol.">
        <title>Strains of Bradyrhizobium barranii sp. nov. associated with legumes native to Canada are symbionts of soybeans and belong to different subspecies (subsp. barranii subsp. nov. and subsp. apii subsp. nov.) and symbiovars (sv. glycinearum and sv. septentrionale).</title>
        <authorList>
            <person name="Bromfield E.S.P."/>
            <person name="Cloutier S."/>
            <person name="Wasai-Hara S."/>
            <person name="Minamisawa K."/>
        </authorList>
    </citation>
    <scope>NUCLEOTIDE SEQUENCE [LARGE SCALE GENOMIC DNA]</scope>
    <source>
        <strain evidence="3">1S5</strain>
    </source>
</reference>
<dbReference type="EMBL" id="CP096256">
    <property type="protein sequence ID" value="UPT92318.1"/>
    <property type="molecule type" value="Genomic_DNA"/>
</dbReference>
<sequence>MEMISVLCAVIGNQGRLARQLLENMLRKNTTIAERISMSNPDWFSWLSFPFFAPLSGSVVQDIAPNFHRQVDNDVSAEIGLAEQLVILSNAVKELRAMLVGIEETRPGAKLKIASENVTTAMGQLAGMEAKVNEIKQRHSQAADLEAERALDRLKEVNPEGYETFIRKRENRASTGGDAGKSNGGSAQ</sequence>